<dbReference type="EMBL" id="AKGD01000001">
    <property type="protein sequence ID" value="EIT70172.1"/>
    <property type="molecule type" value="Genomic_DNA"/>
</dbReference>
<keyword evidence="2" id="KW-0812">Transmembrane</keyword>
<feature type="region of interest" description="Disordered" evidence="1">
    <location>
        <begin position="1"/>
        <end position="22"/>
    </location>
</feature>
<reference evidence="4" key="2">
    <citation type="submission" date="2012-05" db="EMBL/GenBank/DDBJ databases">
        <authorList>
            <person name="Park J.-H."/>
            <person name="Zylstra G.J."/>
            <person name="Chae J.-C."/>
        </authorList>
    </citation>
    <scope>NUCLEOTIDE SEQUENCE</scope>
    <source>
        <strain evidence="4">AP103</strain>
    </source>
</reference>
<dbReference type="RefSeq" id="WP_007183268.1">
    <property type="nucleotide sequence ID" value="NZ_AKGD01000001.1"/>
</dbReference>
<dbReference type="Proteomes" id="UP000003704">
    <property type="component" value="Unassembled WGS sequence"/>
</dbReference>
<feature type="region of interest" description="Disordered" evidence="1">
    <location>
        <begin position="142"/>
        <end position="163"/>
    </location>
</feature>
<evidence type="ECO:0000313" key="3">
    <source>
        <dbReference type="EMBL" id="EIT69985.1"/>
    </source>
</evidence>
<keyword evidence="2" id="KW-0472">Membrane</keyword>
<dbReference type="AlphaFoldDB" id="I7ZEQ4"/>
<keyword evidence="5" id="KW-1185">Reference proteome</keyword>
<feature type="transmembrane region" description="Helical" evidence="2">
    <location>
        <begin position="98"/>
        <end position="131"/>
    </location>
</feature>
<proteinExistence type="predicted"/>
<keyword evidence="2" id="KW-1133">Transmembrane helix</keyword>
<evidence type="ECO:0000313" key="5">
    <source>
        <dbReference type="Proteomes" id="UP000003704"/>
    </source>
</evidence>
<evidence type="ECO:0000256" key="2">
    <source>
        <dbReference type="SAM" id="Phobius"/>
    </source>
</evidence>
<dbReference type="STRING" id="1172194.WQQ_01220"/>
<sequence length="163" mass="17336">MSAIDTPMRKPAQRGPGTGKRRSFIASRTASTWQRAAHRSLAAIAAGFLPVAAYVLAHVEITAEKPLLWALVGASLIYSAPSLAEWAEGWCRSRIKAWAFAVLLEGVMLASAIQALSLTGLMLLVIVNAAFAWRQAGENKEPHRSRVLGGDASGGASDVLPME</sequence>
<dbReference type="EMBL" id="AKGD01000001">
    <property type="protein sequence ID" value="EIT69985.1"/>
    <property type="molecule type" value="Genomic_DNA"/>
</dbReference>
<reference evidence="4 5" key="1">
    <citation type="journal article" date="2012" name="J. Bacteriol.">
        <title>Genome Sequence of n-Alkane-Degrading Hydrocarboniphaga effusa Strain AP103T (ATCC BAA-332T).</title>
        <authorList>
            <person name="Chang H.K."/>
            <person name="Zylstra G.J."/>
            <person name="Chae J.C."/>
        </authorList>
    </citation>
    <scope>NUCLEOTIDE SEQUENCE [LARGE SCALE GENOMIC DNA]</scope>
    <source>
        <strain evidence="4 5">AP103</strain>
    </source>
</reference>
<comment type="caution">
    <text evidence="4">The sequence shown here is derived from an EMBL/GenBank/DDBJ whole genome shotgun (WGS) entry which is preliminary data.</text>
</comment>
<organism evidence="4 5">
    <name type="scientific">Hydrocarboniphaga effusa AP103</name>
    <dbReference type="NCBI Taxonomy" id="1172194"/>
    <lineage>
        <taxon>Bacteria</taxon>
        <taxon>Pseudomonadati</taxon>
        <taxon>Pseudomonadota</taxon>
        <taxon>Gammaproteobacteria</taxon>
        <taxon>Nevskiales</taxon>
        <taxon>Nevskiaceae</taxon>
        <taxon>Hydrocarboniphaga</taxon>
    </lineage>
</organism>
<evidence type="ECO:0000313" key="4">
    <source>
        <dbReference type="EMBL" id="EIT70172.1"/>
    </source>
</evidence>
<protein>
    <submittedName>
        <fullName evidence="4">Uncharacterized protein</fullName>
    </submittedName>
</protein>
<accession>I7ZEQ4</accession>
<name>I7ZEQ4_9GAMM</name>
<evidence type="ECO:0000256" key="1">
    <source>
        <dbReference type="SAM" id="MobiDB-lite"/>
    </source>
</evidence>
<gene>
    <name evidence="3" type="ORF">WQQ_01220</name>
    <name evidence="4" type="ORF">WQQ_03090</name>
</gene>